<dbReference type="InterPro" id="IPR002575">
    <property type="entry name" value="Aminoglycoside_PTrfase"/>
</dbReference>
<accession>A0A0M9X973</accession>
<feature type="domain" description="Aminoglycoside phosphotransferase" evidence="1">
    <location>
        <begin position="39"/>
        <end position="259"/>
    </location>
</feature>
<dbReference type="Proteomes" id="UP000037773">
    <property type="component" value="Unassembled WGS sequence"/>
</dbReference>
<reference evidence="2 3" key="1">
    <citation type="submission" date="2015-07" db="EMBL/GenBank/DDBJ databases">
        <authorList>
            <person name="Noorani M."/>
        </authorList>
    </citation>
    <scope>NUCLEOTIDE SEQUENCE [LARGE SCALE GENOMIC DNA]</scope>
    <source>
        <strain evidence="2 3">NRRL B-24567</strain>
    </source>
</reference>
<dbReference type="Gene3D" id="3.90.1200.10">
    <property type="match status" value="1"/>
</dbReference>
<name>A0A0M9X973_9ACTN</name>
<proteinExistence type="predicted"/>
<comment type="caution">
    <text evidence="2">The sequence shown here is derived from an EMBL/GenBank/DDBJ whole genome shotgun (WGS) entry which is preliminary data.</text>
</comment>
<sequence>MPDPASWLPDRDPGVARVLDRSYGLGAHRAWSLNRESVNTVWRVSTSRGEYALKRLGRDVAPQWTAFEHAALPRLTAAGIPVAVPVPTAEGGSSAVHDGSVWQLRPWREGRPFDSGRPGDIEQAGAFLAALHRVPVDGLPADGQSSTRNLEFWLTTERPPHAALDEVDEIAAPYVSAAVRARARRAYAAVLRRARTELAGYGDLPEVLTHGEVAGSNLLYSDSGELACVLDWDALQLRSRVYDVARALLFLPRKARGGFQVLPDRARAVLAAATAREPLTPEELGSLIPVLELNFVPSPDYLRQVARRAPGILEWYLGWRAEGAGAVRGILSDVIATAPQGTPR</sequence>
<gene>
    <name evidence="2" type="ORF">ADK41_12815</name>
</gene>
<evidence type="ECO:0000313" key="3">
    <source>
        <dbReference type="Proteomes" id="UP000037773"/>
    </source>
</evidence>
<dbReference type="PATRIC" id="fig|36816.3.peg.2762"/>
<evidence type="ECO:0000259" key="1">
    <source>
        <dbReference type="Pfam" id="PF01636"/>
    </source>
</evidence>
<dbReference type="SUPFAM" id="SSF56112">
    <property type="entry name" value="Protein kinase-like (PK-like)"/>
    <property type="match status" value="1"/>
</dbReference>
<dbReference type="Pfam" id="PF01636">
    <property type="entry name" value="APH"/>
    <property type="match status" value="1"/>
</dbReference>
<organism evidence="2 3">
    <name type="scientific">Streptomyces caelestis</name>
    <dbReference type="NCBI Taxonomy" id="36816"/>
    <lineage>
        <taxon>Bacteria</taxon>
        <taxon>Bacillati</taxon>
        <taxon>Actinomycetota</taxon>
        <taxon>Actinomycetes</taxon>
        <taxon>Kitasatosporales</taxon>
        <taxon>Streptomycetaceae</taxon>
        <taxon>Streptomyces</taxon>
    </lineage>
</organism>
<dbReference type="OrthoDB" id="3837852at2"/>
<dbReference type="InterPro" id="IPR011009">
    <property type="entry name" value="Kinase-like_dom_sf"/>
</dbReference>
<dbReference type="AlphaFoldDB" id="A0A0M9X973"/>
<dbReference type="Gene3D" id="3.30.200.20">
    <property type="entry name" value="Phosphorylase Kinase, domain 1"/>
    <property type="match status" value="1"/>
</dbReference>
<protein>
    <recommendedName>
        <fullName evidence="1">Aminoglycoside phosphotransferase domain-containing protein</fullName>
    </recommendedName>
</protein>
<dbReference type="EMBL" id="LGCN01000120">
    <property type="protein sequence ID" value="KOT40597.1"/>
    <property type="molecule type" value="Genomic_DNA"/>
</dbReference>
<evidence type="ECO:0000313" key="2">
    <source>
        <dbReference type="EMBL" id="KOT40597.1"/>
    </source>
</evidence>
<keyword evidence="3" id="KW-1185">Reference proteome</keyword>
<dbReference type="RefSeq" id="WP_030824513.1">
    <property type="nucleotide sequence ID" value="NZ_JBFBKA010000001.1"/>
</dbReference>